<dbReference type="AlphaFoldDB" id="A0A645G296"/>
<feature type="domain" description="DRTGG" evidence="1">
    <location>
        <begin position="16"/>
        <end position="119"/>
    </location>
</feature>
<dbReference type="InterPro" id="IPR010766">
    <property type="entry name" value="DRTGG"/>
</dbReference>
<dbReference type="Gene3D" id="3.40.1390.20">
    <property type="entry name" value="HprK N-terminal domain-like"/>
    <property type="match status" value="1"/>
</dbReference>
<dbReference type="Pfam" id="PF07085">
    <property type="entry name" value="DRTGG"/>
    <property type="match status" value="1"/>
</dbReference>
<dbReference type="InterPro" id="IPR028979">
    <property type="entry name" value="Ser_kin/Pase_Hpr-like_N_sf"/>
</dbReference>
<proteinExistence type="predicted"/>
<dbReference type="EMBL" id="VSSQ01068591">
    <property type="protein sequence ID" value="MPN20755.1"/>
    <property type="molecule type" value="Genomic_DNA"/>
</dbReference>
<evidence type="ECO:0000259" key="1">
    <source>
        <dbReference type="Pfam" id="PF07085"/>
    </source>
</evidence>
<organism evidence="2">
    <name type="scientific">bioreactor metagenome</name>
    <dbReference type="NCBI Taxonomy" id="1076179"/>
    <lineage>
        <taxon>unclassified sequences</taxon>
        <taxon>metagenomes</taxon>
        <taxon>ecological metagenomes</taxon>
    </lineage>
</organism>
<comment type="caution">
    <text evidence="2">The sequence shown here is derived from an EMBL/GenBank/DDBJ whole genome shotgun (WGS) entry which is preliminary data.</text>
</comment>
<evidence type="ECO:0000313" key="2">
    <source>
        <dbReference type="EMBL" id="MPN20755.1"/>
    </source>
</evidence>
<name>A0A645G296_9ZZZZ</name>
<gene>
    <name evidence="2" type="ORF">SDC9_168134</name>
</gene>
<reference evidence="2" key="1">
    <citation type="submission" date="2019-08" db="EMBL/GenBank/DDBJ databases">
        <authorList>
            <person name="Kucharzyk K."/>
            <person name="Murdoch R.W."/>
            <person name="Higgins S."/>
            <person name="Loffler F."/>
        </authorList>
    </citation>
    <scope>NUCLEOTIDE SEQUENCE</scope>
</reference>
<dbReference type="SUPFAM" id="SSF75138">
    <property type="entry name" value="HprK N-terminal domain-like"/>
    <property type="match status" value="1"/>
</dbReference>
<protein>
    <recommendedName>
        <fullName evidence="1">DRTGG domain-containing protein</fullName>
    </recommendedName>
</protein>
<accession>A0A645G296</accession>
<sequence length="121" mass="12636">MILKTIEGIKAMTAKELAKGLGAEILAMSDRGAAAEVDGAYTGDLLSYVMGNAEHGNAWVTIMTNINIIAVALLVGTSCIIVCDGSEIDDNVVSAAKVRDVTLLRCKTGAYETCASISRLI</sequence>